<reference evidence="5" key="1">
    <citation type="submission" date="2022-10" db="EMBL/GenBank/DDBJ databases">
        <title>Culturing micro-colonial fungi from biological soil crusts in the Mojave desert and describing Neophaeococcomyces mojavensis, and introducing the new genera and species Taxawa tesnikishii.</title>
        <authorList>
            <person name="Kurbessoian T."/>
            <person name="Stajich J.E."/>
        </authorList>
    </citation>
    <scope>NUCLEOTIDE SEQUENCE</scope>
    <source>
        <strain evidence="5">TK_41</strain>
    </source>
</reference>
<keyword evidence="1 2" id="KW-0238">DNA-binding</keyword>
<feature type="region of interest" description="Disordered" evidence="3">
    <location>
        <begin position="128"/>
        <end position="161"/>
    </location>
</feature>
<organism evidence="5 6">
    <name type="scientific">Cladophialophora chaetospira</name>
    <dbReference type="NCBI Taxonomy" id="386627"/>
    <lineage>
        <taxon>Eukaryota</taxon>
        <taxon>Fungi</taxon>
        <taxon>Dikarya</taxon>
        <taxon>Ascomycota</taxon>
        <taxon>Pezizomycotina</taxon>
        <taxon>Eurotiomycetes</taxon>
        <taxon>Chaetothyriomycetidae</taxon>
        <taxon>Chaetothyriales</taxon>
        <taxon>Herpotrichiellaceae</taxon>
        <taxon>Cladophialophora</taxon>
    </lineage>
</organism>
<dbReference type="Gene3D" id="1.10.30.10">
    <property type="entry name" value="High mobility group box domain"/>
    <property type="match status" value="1"/>
</dbReference>
<evidence type="ECO:0000259" key="4">
    <source>
        <dbReference type="PROSITE" id="PS50118"/>
    </source>
</evidence>
<feature type="compositionally biased region" description="Basic and acidic residues" evidence="3">
    <location>
        <begin position="325"/>
        <end position="334"/>
    </location>
</feature>
<evidence type="ECO:0000313" key="5">
    <source>
        <dbReference type="EMBL" id="KAJ9611750.1"/>
    </source>
</evidence>
<feature type="region of interest" description="Disordered" evidence="3">
    <location>
        <begin position="238"/>
        <end position="334"/>
    </location>
</feature>
<feature type="DNA-binding region" description="HMG box" evidence="2">
    <location>
        <begin position="157"/>
        <end position="226"/>
    </location>
</feature>
<dbReference type="PANTHER" id="PTHR48112:SF5">
    <property type="entry name" value="BOX PROTEIN, PUTATIVE (AFU_ORTHOLOGUE AFUA_1G04550)-RELATED"/>
    <property type="match status" value="1"/>
</dbReference>
<keyword evidence="6" id="KW-1185">Reference proteome</keyword>
<accession>A0AA39CKM4</accession>
<dbReference type="InterPro" id="IPR050342">
    <property type="entry name" value="HMGB"/>
</dbReference>
<evidence type="ECO:0000256" key="3">
    <source>
        <dbReference type="SAM" id="MobiDB-lite"/>
    </source>
</evidence>
<dbReference type="GO" id="GO:0005634">
    <property type="term" value="C:nucleus"/>
    <property type="evidence" value="ECO:0007669"/>
    <property type="project" value="UniProtKB-UniRule"/>
</dbReference>
<feature type="compositionally biased region" description="Basic and acidic residues" evidence="3">
    <location>
        <begin position="178"/>
        <end position="197"/>
    </location>
</feature>
<sequence length="334" mass="36578">MAKKTQAAQADPESATTQVNIADFQRTRDSWGNALNKATSRCIQILLDDLNVLTQQYRHYKRHPETFAHALPQVIVALATLQHSVQDLSRAYIQHANTVLAPGKAGLTPIDANLTNILTESGLLTGGRPAEAAAAPVEPEADGKKKRKRTPHDPNAPKRALTPYFLYMQSARATIAKELGDSAKPKEVADEGTRRWTEMSPGEKSVWDDKYQKNLAAYRVKMAAYKAGQPVPDDETAARLVELGKAPEHVAGVDAEAETEEEVVEEEEEEAPPPPEPTPKSKRRKTKEAEPTPKATPKVETKSPEKDKKSKKNKKEAAAPASSSKAEKAKKSKK</sequence>
<dbReference type="EMBL" id="JAPDRK010000006">
    <property type="protein sequence ID" value="KAJ9611750.1"/>
    <property type="molecule type" value="Genomic_DNA"/>
</dbReference>
<dbReference type="Proteomes" id="UP001172673">
    <property type="component" value="Unassembled WGS sequence"/>
</dbReference>
<feature type="compositionally biased region" description="Basic and acidic residues" evidence="3">
    <location>
        <begin position="287"/>
        <end position="308"/>
    </location>
</feature>
<dbReference type="AlphaFoldDB" id="A0AA39CKM4"/>
<dbReference type="PROSITE" id="PS50118">
    <property type="entry name" value="HMG_BOX_2"/>
    <property type="match status" value="1"/>
</dbReference>
<gene>
    <name evidence="5" type="ORF">H2200_004934</name>
</gene>
<evidence type="ECO:0000313" key="6">
    <source>
        <dbReference type="Proteomes" id="UP001172673"/>
    </source>
</evidence>
<comment type="caution">
    <text evidence="5">The sequence shown here is derived from an EMBL/GenBank/DDBJ whole genome shotgun (WGS) entry which is preliminary data.</text>
</comment>
<dbReference type="SMART" id="SM00398">
    <property type="entry name" value="HMG"/>
    <property type="match status" value="1"/>
</dbReference>
<evidence type="ECO:0000256" key="2">
    <source>
        <dbReference type="PROSITE-ProRule" id="PRU00267"/>
    </source>
</evidence>
<dbReference type="InterPro" id="IPR009071">
    <property type="entry name" value="HMG_box_dom"/>
</dbReference>
<dbReference type="Pfam" id="PF00505">
    <property type="entry name" value="HMG_box"/>
    <property type="match status" value="1"/>
</dbReference>
<name>A0AA39CKM4_9EURO</name>
<feature type="region of interest" description="Disordered" evidence="3">
    <location>
        <begin position="1"/>
        <end position="21"/>
    </location>
</feature>
<dbReference type="GO" id="GO:0003677">
    <property type="term" value="F:DNA binding"/>
    <property type="evidence" value="ECO:0007669"/>
    <property type="project" value="UniProtKB-UniRule"/>
</dbReference>
<dbReference type="PANTHER" id="PTHR48112">
    <property type="entry name" value="HIGH MOBILITY GROUP PROTEIN DSP1"/>
    <property type="match status" value="1"/>
</dbReference>
<feature type="domain" description="HMG box" evidence="4">
    <location>
        <begin position="157"/>
        <end position="226"/>
    </location>
</feature>
<protein>
    <recommendedName>
        <fullName evidence="4">HMG box domain-containing protein</fullName>
    </recommendedName>
</protein>
<proteinExistence type="predicted"/>
<feature type="compositionally biased region" description="Low complexity" evidence="3">
    <location>
        <begin position="129"/>
        <end position="138"/>
    </location>
</feature>
<evidence type="ECO:0000256" key="1">
    <source>
        <dbReference type="ARBA" id="ARBA00023125"/>
    </source>
</evidence>
<feature type="region of interest" description="Disordered" evidence="3">
    <location>
        <begin position="177"/>
        <end position="204"/>
    </location>
</feature>
<feature type="compositionally biased region" description="Acidic residues" evidence="3">
    <location>
        <begin position="255"/>
        <end position="271"/>
    </location>
</feature>
<dbReference type="InterPro" id="IPR036910">
    <property type="entry name" value="HMG_box_dom_sf"/>
</dbReference>
<keyword evidence="2" id="KW-0539">Nucleus</keyword>
<dbReference type="SUPFAM" id="SSF47095">
    <property type="entry name" value="HMG-box"/>
    <property type="match status" value="1"/>
</dbReference>